<feature type="transmembrane region" description="Helical" evidence="1">
    <location>
        <begin position="6"/>
        <end position="27"/>
    </location>
</feature>
<protein>
    <submittedName>
        <fullName evidence="2">Uncharacterized protein</fullName>
    </submittedName>
</protein>
<proteinExistence type="predicted"/>
<dbReference type="Proteomes" id="UP000593568">
    <property type="component" value="Unassembled WGS sequence"/>
</dbReference>
<keyword evidence="1" id="KW-0472">Membrane</keyword>
<gene>
    <name evidence="2" type="ORF">Gotri_024049</name>
</gene>
<organism evidence="2 3">
    <name type="scientific">Gossypium trilobum</name>
    <dbReference type="NCBI Taxonomy" id="34281"/>
    <lineage>
        <taxon>Eukaryota</taxon>
        <taxon>Viridiplantae</taxon>
        <taxon>Streptophyta</taxon>
        <taxon>Embryophyta</taxon>
        <taxon>Tracheophyta</taxon>
        <taxon>Spermatophyta</taxon>
        <taxon>Magnoliopsida</taxon>
        <taxon>eudicotyledons</taxon>
        <taxon>Gunneridae</taxon>
        <taxon>Pentapetalae</taxon>
        <taxon>rosids</taxon>
        <taxon>malvids</taxon>
        <taxon>Malvales</taxon>
        <taxon>Malvaceae</taxon>
        <taxon>Malvoideae</taxon>
        <taxon>Gossypium</taxon>
    </lineage>
</organism>
<dbReference type="EMBL" id="JABEZW010000003">
    <property type="protein sequence ID" value="MBA0761396.1"/>
    <property type="molecule type" value="Genomic_DNA"/>
</dbReference>
<evidence type="ECO:0000256" key="1">
    <source>
        <dbReference type="SAM" id="Phobius"/>
    </source>
</evidence>
<comment type="caution">
    <text evidence="2">The sequence shown here is derived from an EMBL/GenBank/DDBJ whole genome shotgun (WGS) entry which is preliminary data.</text>
</comment>
<name>A0A7J9DKX4_9ROSI</name>
<keyword evidence="1" id="KW-0812">Transmembrane</keyword>
<sequence length="67" mass="7758">MFSSYKIMTTSMMIVIMIVNMNVMNILEMKILKTTNKKRWWIISETGDQATATSDLFKLGTNQYDDA</sequence>
<dbReference type="AlphaFoldDB" id="A0A7J9DKX4"/>
<accession>A0A7J9DKX4</accession>
<evidence type="ECO:0000313" key="3">
    <source>
        <dbReference type="Proteomes" id="UP000593568"/>
    </source>
</evidence>
<evidence type="ECO:0000313" key="2">
    <source>
        <dbReference type="EMBL" id="MBA0761396.1"/>
    </source>
</evidence>
<keyword evidence="1" id="KW-1133">Transmembrane helix</keyword>
<reference evidence="2 3" key="1">
    <citation type="journal article" date="2019" name="Genome Biol. Evol.">
        <title>Insights into the evolution of the New World diploid cottons (Gossypium, subgenus Houzingenia) based on genome sequencing.</title>
        <authorList>
            <person name="Grover C.E."/>
            <person name="Arick M.A. 2nd"/>
            <person name="Thrash A."/>
            <person name="Conover J.L."/>
            <person name="Sanders W.S."/>
            <person name="Peterson D.G."/>
            <person name="Frelichowski J.E."/>
            <person name="Scheffler J.A."/>
            <person name="Scheffler B.E."/>
            <person name="Wendel J.F."/>
        </authorList>
    </citation>
    <scope>NUCLEOTIDE SEQUENCE [LARGE SCALE GENOMIC DNA]</scope>
    <source>
        <strain evidence="2">8</strain>
        <tissue evidence="2">Leaf</tissue>
    </source>
</reference>
<feature type="non-terminal residue" evidence="2">
    <location>
        <position position="67"/>
    </location>
</feature>
<keyword evidence="3" id="KW-1185">Reference proteome</keyword>